<dbReference type="InParanoid" id="A0A163TEA3"/>
<dbReference type="AlphaFoldDB" id="A0A163TEA3"/>
<protein>
    <submittedName>
        <fullName evidence="1">Uncharacterized protein</fullName>
    </submittedName>
</protein>
<keyword evidence="2" id="KW-1185">Reference proteome</keyword>
<dbReference type="EMBL" id="LT554349">
    <property type="protein sequence ID" value="SAM04032.1"/>
    <property type="molecule type" value="Genomic_DNA"/>
</dbReference>
<gene>
    <name evidence="1" type="primary">ABSGL_09892.1 scaffold 11783</name>
</gene>
<accession>A0A163TEA3</accession>
<evidence type="ECO:0000313" key="2">
    <source>
        <dbReference type="Proteomes" id="UP000078561"/>
    </source>
</evidence>
<proteinExistence type="predicted"/>
<organism evidence="1">
    <name type="scientific">Absidia glauca</name>
    <name type="common">Pin mould</name>
    <dbReference type="NCBI Taxonomy" id="4829"/>
    <lineage>
        <taxon>Eukaryota</taxon>
        <taxon>Fungi</taxon>
        <taxon>Fungi incertae sedis</taxon>
        <taxon>Mucoromycota</taxon>
        <taxon>Mucoromycotina</taxon>
        <taxon>Mucoromycetes</taxon>
        <taxon>Mucorales</taxon>
        <taxon>Cunninghamellaceae</taxon>
        <taxon>Absidia</taxon>
    </lineage>
</organism>
<reference evidence="1" key="1">
    <citation type="submission" date="2016-04" db="EMBL/GenBank/DDBJ databases">
        <authorList>
            <person name="Evans L.H."/>
            <person name="Alamgir A."/>
            <person name="Owens N."/>
            <person name="Weber N.D."/>
            <person name="Virtaneva K."/>
            <person name="Barbian K."/>
            <person name="Babar A."/>
            <person name="Rosenke K."/>
        </authorList>
    </citation>
    <scope>NUCLEOTIDE SEQUENCE [LARGE SCALE GENOMIC DNA]</scope>
    <source>
        <strain evidence="1">CBS 101.48</strain>
    </source>
</reference>
<evidence type="ECO:0000313" key="1">
    <source>
        <dbReference type="EMBL" id="SAM04032.1"/>
    </source>
</evidence>
<dbReference type="Proteomes" id="UP000078561">
    <property type="component" value="Unassembled WGS sequence"/>
</dbReference>
<name>A0A163TEA3_ABSGL</name>
<sequence>MNNLVPSHHLINHESLIIVLPMACKQNELVVGDGNRSLNDEQSTNKFSTNQKWFEIQGEPNIFQENVAIAFEIFQ</sequence>